<keyword evidence="4" id="KW-1185">Reference proteome</keyword>
<evidence type="ECO:0000259" key="2">
    <source>
        <dbReference type="PROSITE" id="PS51840"/>
    </source>
</evidence>
<dbReference type="PANTHER" id="PTHR33414:SF2">
    <property type="entry name" value="PROTEIN PLASTID MOVEMENT IMPAIRED 1"/>
    <property type="match status" value="1"/>
</dbReference>
<dbReference type="AlphaFoldDB" id="A0ABC9E6T1"/>
<sequence>MADDEKSKNQILQALVALSHTLYQARAPARRTSSLAFLHSADGNDYAAGADVVPAEAPRPLSRRLSLMSPFRSKDDDEDDDGDDALLKRHSFTAVTPSWKPICTLPHIGMQSVGCLFCVEVVAAQGLPPSMNGLLLAVAVRRKETRGGAVRTMPARVQNGAADFNETLYVRCHLYCSGGGGTGKPLKFEPLPFLLSVVAVHAPQLDLGQSSLDFSAFVKEFTDKCQQGVCPRQWDATFPLAGWAKGGDLVVKLAFQIMEGLGLVVNSQLDATEKATNTSWSSSFARKISKSSFIIMSPKKLRSKLSVTPKMVISMPDLKDIDNFKLDEPVPTAKVEAVVAEQKELQHKLEEVMVEQVKEMVEPEPAVVKEEEEEEEEEEENPKHVLEPEEAKEEDEQKELEPETEAKDKKFDDLEMLEFDVVDKGVEGQEEAETKKALEATVLGAVSESELEMQDERSVDLELLEFNMVDRGIEGQDEAEAEKALEAMLFGAMSDAGSASDSDPEMEDEKSIDLEMLEFNVVDKGIEGQEEAETEKAPEATVLGAVSDMASASEREPEMQDEKSIDLELLEFNVVDRSIEGQDEAKAEKALEAMLFGAVSDEGSTSEPDLEMEDEKSVDLEVLEFNVVDKGVEGQDEAEAKKALDAMMLGAVPDATTESVEQLETNMEEVTGESQHPPRANKKEVTGESLQSLEANGEEVTGEQPLEANGEQPTEDSLQPSKANWKEVTRETLQLLETNGEQVTEESLQLPEAVRWEVTKESLQTLEANREEVARESLQLSKTNKEVTKLSWKPLEANREEVTGESLQPSKTNKEEVAGDSLQYPNANVEEVTGESLQLPEADKKEVTREAALQPPEAHKKEVKSVAAKSSPRKIRWHTLAIIVAPVAIIVGKALARQKQWLNLGLELRCHMVSQPNQSPHHHYVQHLWQCDMQCSVPDR</sequence>
<organism evidence="3 4">
    <name type="scientific">Urochloa decumbens</name>
    <dbReference type="NCBI Taxonomy" id="240449"/>
    <lineage>
        <taxon>Eukaryota</taxon>
        <taxon>Viridiplantae</taxon>
        <taxon>Streptophyta</taxon>
        <taxon>Embryophyta</taxon>
        <taxon>Tracheophyta</taxon>
        <taxon>Spermatophyta</taxon>
        <taxon>Magnoliopsida</taxon>
        <taxon>Liliopsida</taxon>
        <taxon>Poales</taxon>
        <taxon>Poaceae</taxon>
        <taxon>PACMAD clade</taxon>
        <taxon>Panicoideae</taxon>
        <taxon>Panicodae</taxon>
        <taxon>Paniceae</taxon>
        <taxon>Melinidinae</taxon>
        <taxon>Urochloa</taxon>
    </lineage>
</organism>
<reference evidence="3 4" key="2">
    <citation type="submission" date="2024-10" db="EMBL/GenBank/DDBJ databases">
        <authorList>
            <person name="Ryan C."/>
        </authorList>
    </citation>
    <scope>NUCLEOTIDE SEQUENCE [LARGE SCALE GENOMIC DNA]</scope>
</reference>
<dbReference type="InterPro" id="IPR039614">
    <property type="entry name" value="PMI1-like"/>
</dbReference>
<dbReference type="PROSITE" id="PS51840">
    <property type="entry name" value="C2_NT"/>
    <property type="match status" value="1"/>
</dbReference>
<feature type="region of interest" description="Disordered" evidence="1">
    <location>
        <begin position="667"/>
        <end position="726"/>
    </location>
</feature>
<evidence type="ECO:0000256" key="1">
    <source>
        <dbReference type="SAM" id="MobiDB-lite"/>
    </source>
</evidence>
<dbReference type="EMBL" id="OZ075146">
    <property type="protein sequence ID" value="CAL5053151.1"/>
    <property type="molecule type" value="Genomic_DNA"/>
</dbReference>
<dbReference type="InterPro" id="IPR019448">
    <property type="entry name" value="NT-C2"/>
</dbReference>
<proteinExistence type="predicted"/>
<protein>
    <recommendedName>
        <fullName evidence="2">C2 NT-type domain-containing protein</fullName>
    </recommendedName>
</protein>
<accession>A0ABC9E6T1</accession>
<evidence type="ECO:0000313" key="3">
    <source>
        <dbReference type="EMBL" id="CAL5053151.1"/>
    </source>
</evidence>
<reference evidence="4" key="1">
    <citation type="submission" date="2024-06" db="EMBL/GenBank/DDBJ databases">
        <authorList>
            <person name="Ryan C."/>
        </authorList>
    </citation>
    <scope>NUCLEOTIDE SEQUENCE [LARGE SCALE GENOMIC DNA]</scope>
</reference>
<feature type="domain" description="C2 NT-type" evidence="2">
    <location>
        <begin position="105"/>
        <end position="259"/>
    </location>
</feature>
<gene>
    <name evidence="3" type="ORF">URODEC1_LOCUS93083</name>
</gene>
<feature type="compositionally biased region" description="Basic and acidic residues" evidence="1">
    <location>
        <begin position="399"/>
        <end position="412"/>
    </location>
</feature>
<feature type="compositionally biased region" description="Polar residues" evidence="1">
    <location>
        <begin position="711"/>
        <end position="722"/>
    </location>
</feature>
<dbReference type="PANTHER" id="PTHR33414">
    <property type="entry name" value="PROTEIN PLASTID MOVEMENT IMPAIRED 1-RELATED 1"/>
    <property type="match status" value="1"/>
</dbReference>
<evidence type="ECO:0000313" key="4">
    <source>
        <dbReference type="Proteomes" id="UP001497457"/>
    </source>
</evidence>
<feature type="region of interest" description="Disordered" evidence="1">
    <location>
        <begin position="800"/>
        <end position="824"/>
    </location>
</feature>
<dbReference type="Pfam" id="PF10358">
    <property type="entry name" value="NT-C2"/>
    <property type="match status" value="1"/>
</dbReference>
<feature type="compositionally biased region" description="Acidic residues" evidence="1">
    <location>
        <begin position="370"/>
        <end position="380"/>
    </location>
</feature>
<dbReference type="Proteomes" id="UP001497457">
    <property type="component" value="Chromosome 36b"/>
</dbReference>
<name>A0ABC9E6T1_9POAL</name>
<feature type="region of interest" description="Disordered" evidence="1">
    <location>
        <begin position="360"/>
        <end position="412"/>
    </location>
</feature>